<organism evidence="6">
    <name type="scientific">Fonticula alba</name>
    <name type="common">Slime mold</name>
    <dbReference type="NCBI Taxonomy" id="691883"/>
    <lineage>
        <taxon>Eukaryota</taxon>
        <taxon>Rotosphaerida</taxon>
        <taxon>Fonticulaceae</taxon>
        <taxon>Fonticula</taxon>
    </lineage>
</organism>
<evidence type="ECO:0000256" key="3">
    <source>
        <dbReference type="ARBA" id="ARBA00022679"/>
    </source>
</evidence>
<dbReference type="GO" id="GO:0052735">
    <property type="term" value="F:tRNA (cytidine-3-)-methyltransferase activity"/>
    <property type="evidence" value="ECO:0007669"/>
    <property type="project" value="TreeGrafter"/>
</dbReference>
<dbReference type="Proteomes" id="UP000030693">
    <property type="component" value="Unassembled WGS sequence"/>
</dbReference>
<feature type="compositionally biased region" description="Low complexity" evidence="4">
    <location>
        <begin position="12"/>
        <end position="29"/>
    </location>
</feature>
<dbReference type="InterPro" id="IPR029063">
    <property type="entry name" value="SAM-dependent_MTases_sf"/>
</dbReference>
<evidence type="ECO:0000256" key="4">
    <source>
        <dbReference type="SAM" id="MobiDB-lite"/>
    </source>
</evidence>
<dbReference type="PANTHER" id="PTHR22809:SF11">
    <property type="entry name" value="TRNA N(3)-METHYLCYTIDINE METHYLTRANSFERASE METTL2"/>
    <property type="match status" value="1"/>
</dbReference>
<dbReference type="STRING" id="691883.A0A058Z765"/>
<proteinExistence type="inferred from homology"/>
<feature type="region of interest" description="Disordered" evidence="4">
    <location>
        <begin position="1"/>
        <end position="41"/>
    </location>
</feature>
<dbReference type="GO" id="GO:0032259">
    <property type="term" value="P:methylation"/>
    <property type="evidence" value="ECO:0007669"/>
    <property type="project" value="UniProtKB-KW"/>
</dbReference>
<feature type="compositionally biased region" description="Pro residues" evidence="4">
    <location>
        <begin position="1"/>
        <end position="11"/>
    </location>
</feature>
<dbReference type="InterPro" id="IPR026113">
    <property type="entry name" value="METTL2/6/8-like"/>
</dbReference>
<protein>
    <recommendedName>
        <fullName evidence="5">Methyltransferase type 12 domain-containing protein</fullName>
    </recommendedName>
</protein>
<dbReference type="Pfam" id="PF08242">
    <property type="entry name" value="Methyltransf_12"/>
    <property type="match status" value="1"/>
</dbReference>
<accession>A0A058Z765</accession>
<reference evidence="6" key="1">
    <citation type="submission" date="2013-04" db="EMBL/GenBank/DDBJ databases">
        <title>The Genome Sequence of Fonticula alba ATCC 38817.</title>
        <authorList>
            <consortium name="The Broad Institute Genomics Platform"/>
            <person name="Russ C."/>
            <person name="Cuomo C."/>
            <person name="Burger G."/>
            <person name="Gray M.W."/>
            <person name="Holland P.W.H."/>
            <person name="King N."/>
            <person name="Lang F.B.F."/>
            <person name="Roger A.J."/>
            <person name="Ruiz-Trillo I."/>
            <person name="Brown M."/>
            <person name="Walker B."/>
            <person name="Young S."/>
            <person name="Zeng Q."/>
            <person name="Gargeya S."/>
            <person name="Fitzgerald M."/>
            <person name="Haas B."/>
            <person name="Abouelleil A."/>
            <person name="Allen A.W."/>
            <person name="Alvarado L."/>
            <person name="Arachchi H.M."/>
            <person name="Berlin A.M."/>
            <person name="Chapman S.B."/>
            <person name="Gainer-Dewar J."/>
            <person name="Goldberg J."/>
            <person name="Griggs A."/>
            <person name="Gujja S."/>
            <person name="Hansen M."/>
            <person name="Howarth C."/>
            <person name="Imamovic A."/>
            <person name="Ireland A."/>
            <person name="Larimer J."/>
            <person name="McCowan C."/>
            <person name="Murphy C."/>
            <person name="Pearson M."/>
            <person name="Poon T.W."/>
            <person name="Priest M."/>
            <person name="Roberts A."/>
            <person name="Saif S."/>
            <person name="Shea T."/>
            <person name="Sisk P."/>
            <person name="Sykes S."/>
            <person name="Wortman J."/>
            <person name="Nusbaum C."/>
            <person name="Birren B."/>
        </authorList>
    </citation>
    <scope>NUCLEOTIDE SEQUENCE [LARGE SCALE GENOMIC DNA]</scope>
    <source>
        <strain evidence="6">ATCC 38817</strain>
    </source>
</reference>
<feature type="compositionally biased region" description="Pro residues" evidence="4">
    <location>
        <begin position="399"/>
        <end position="410"/>
    </location>
</feature>
<dbReference type="Gene3D" id="3.40.50.150">
    <property type="entry name" value="Vaccinia Virus protein VP39"/>
    <property type="match status" value="1"/>
</dbReference>
<dbReference type="OMA" id="FVCDIAT"/>
<dbReference type="eggNOG" id="KOG2361">
    <property type="taxonomic scope" value="Eukaryota"/>
</dbReference>
<evidence type="ECO:0000256" key="1">
    <source>
        <dbReference type="ARBA" id="ARBA00009725"/>
    </source>
</evidence>
<feature type="compositionally biased region" description="Low complexity" evidence="4">
    <location>
        <begin position="389"/>
        <end position="398"/>
    </location>
</feature>
<keyword evidence="3" id="KW-0808">Transferase</keyword>
<evidence type="ECO:0000256" key="2">
    <source>
        <dbReference type="ARBA" id="ARBA00022603"/>
    </source>
</evidence>
<dbReference type="InterPro" id="IPR013217">
    <property type="entry name" value="Methyltransf_12"/>
</dbReference>
<gene>
    <name evidence="6" type="ORF">H696_03590</name>
</gene>
<dbReference type="RefSeq" id="XP_009495735.1">
    <property type="nucleotide sequence ID" value="XM_009497460.1"/>
</dbReference>
<keyword evidence="2" id="KW-0489">Methyltransferase</keyword>
<sequence length="410" mass="44616">MPQEPVPPAPDAGPAAGPSTTAAGPAAETLATPVPKTTSSLEKFGNRTLGAVEESGQDIFSQNAWDNVDWTQEQIDNALSIVEQQKQAPVVQDKAEDYITNASQYWDTFYKQHEDRFFKDRHWLALEFPELFPKTIPAEGFTVFELGCGAGNTIFPLLAAVDDPKFRVLGCDFAESAVEVVRTTPQYAPEEAAGRVHAFVHDLTDGGQPSECFPPEDVPPGSVDVVVCIFVLSAIPIAQLDGVFRKIYACLKPGGVVLFRDYGRHDLAQLRFKKNRYLSDNFYVRGDGTCVYFFESAEVDRLATGAGFTVLQNTMDQRLLVNRARKVTMYRMWLQCKLQKPLEGETTTEGQLVLPQGTDAAGPAGLEEDTAATTTPGAKRVLESADNGTAPAAKAPRTTTPPPPSAAEQE</sequence>
<feature type="region of interest" description="Disordered" evidence="4">
    <location>
        <begin position="347"/>
        <end position="410"/>
    </location>
</feature>
<evidence type="ECO:0000313" key="6">
    <source>
        <dbReference type="EMBL" id="KCV70129.1"/>
    </source>
</evidence>
<dbReference type="CDD" id="cd02440">
    <property type="entry name" value="AdoMet_MTases"/>
    <property type="match status" value="1"/>
</dbReference>
<name>A0A058Z765_FONAL</name>
<dbReference type="GeneID" id="20528315"/>
<dbReference type="OrthoDB" id="417697at2759"/>
<evidence type="ECO:0000313" key="7">
    <source>
        <dbReference type="Proteomes" id="UP000030693"/>
    </source>
</evidence>
<dbReference type="AlphaFoldDB" id="A0A058Z765"/>
<dbReference type="SUPFAM" id="SSF53335">
    <property type="entry name" value="S-adenosyl-L-methionine-dependent methyltransferases"/>
    <property type="match status" value="1"/>
</dbReference>
<keyword evidence="7" id="KW-1185">Reference proteome</keyword>
<evidence type="ECO:0000259" key="5">
    <source>
        <dbReference type="Pfam" id="PF08242"/>
    </source>
</evidence>
<comment type="similarity">
    <text evidence="1">Belongs to the methyltransferase superfamily. METL family.</text>
</comment>
<feature type="domain" description="Methyltransferase type 12" evidence="5">
    <location>
        <begin position="145"/>
        <end position="257"/>
    </location>
</feature>
<dbReference type="EMBL" id="KB932205">
    <property type="protein sequence ID" value="KCV70129.1"/>
    <property type="molecule type" value="Genomic_DNA"/>
</dbReference>
<dbReference type="PANTHER" id="PTHR22809">
    <property type="entry name" value="METHYLTRANSFERASE-RELATED"/>
    <property type="match status" value="1"/>
</dbReference>